<dbReference type="CDD" id="cd05367">
    <property type="entry name" value="SPR-like_SDR_c"/>
    <property type="match status" value="1"/>
</dbReference>
<reference evidence="6 7" key="1">
    <citation type="submission" date="2018-08" db="EMBL/GenBank/DDBJ databases">
        <title>Genome and evolution of the arbuscular mycorrhizal fungus Diversispora epigaea (formerly Glomus versiforme) and its bacterial endosymbionts.</title>
        <authorList>
            <person name="Sun X."/>
            <person name="Fei Z."/>
            <person name="Harrison M."/>
        </authorList>
    </citation>
    <scope>NUCLEOTIDE SEQUENCE [LARGE SCALE GENOMIC DNA]</scope>
    <source>
        <strain evidence="6 7">IT104</strain>
    </source>
</reference>
<sequence>MSISPKSIIVTGASRGIGRATTLQLLQHFNSNVVAVARSGKDLNDLKLYVEKDLGLKGKLEIVEGDLTENKVVEQVVQKSLDTWGSLDGIIANAGVLGPGKIADTNVQDWKRGFDVNFFSVITLFQKAIPHLRNSKGRIITVSSGGAFNNYDGWGLYCTSKAGLLMLTNCIASEEPDIIALSILPGVVDTKMQQDVRENGSQYMRPDQHEKYVELYKGKKLVNPELPGYVMAALVSGGATKEMSGKFYDYNDEKLADFQKK</sequence>
<proteinExistence type="inferred from homology"/>
<dbReference type="PANTHER" id="PTHR43008:SF8">
    <property type="entry name" value="BENZIL REDUCTASE ((S)-BENZOIN FORMING) IRC24"/>
    <property type="match status" value="1"/>
</dbReference>
<evidence type="ECO:0000256" key="1">
    <source>
        <dbReference type="ARBA" id="ARBA00006484"/>
    </source>
</evidence>
<dbReference type="InterPro" id="IPR020904">
    <property type="entry name" value="Sc_DH/Rdtase_CS"/>
</dbReference>
<comment type="caution">
    <text evidence="6">The sequence shown here is derived from an EMBL/GenBank/DDBJ whole genome shotgun (WGS) entry which is preliminary data.</text>
</comment>
<evidence type="ECO:0000259" key="5">
    <source>
        <dbReference type="SMART" id="SM00822"/>
    </source>
</evidence>
<gene>
    <name evidence="6" type="ORF">Glove_627g21</name>
</gene>
<dbReference type="AlphaFoldDB" id="A0A397GDY0"/>
<keyword evidence="2" id="KW-0521">NADP</keyword>
<name>A0A397GDY0_9GLOM</name>
<dbReference type="GO" id="GO:0050664">
    <property type="term" value="F:oxidoreductase activity, acting on NAD(P)H, oxygen as acceptor"/>
    <property type="evidence" value="ECO:0007669"/>
    <property type="project" value="TreeGrafter"/>
</dbReference>
<protein>
    <recommendedName>
        <fullName evidence="5">Ketoreductase domain-containing protein</fullName>
    </recommendedName>
</protein>
<organism evidence="6 7">
    <name type="scientific">Diversispora epigaea</name>
    <dbReference type="NCBI Taxonomy" id="1348612"/>
    <lineage>
        <taxon>Eukaryota</taxon>
        <taxon>Fungi</taxon>
        <taxon>Fungi incertae sedis</taxon>
        <taxon>Mucoromycota</taxon>
        <taxon>Glomeromycotina</taxon>
        <taxon>Glomeromycetes</taxon>
        <taxon>Diversisporales</taxon>
        <taxon>Diversisporaceae</taxon>
        <taxon>Diversispora</taxon>
    </lineage>
</organism>
<dbReference type="STRING" id="1348612.A0A397GDY0"/>
<evidence type="ECO:0000256" key="4">
    <source>
        <dbReference type="RuleBase" id="RU000363"/>
    </source>
</evidence>
<dbReference type="Proteomes" id="UP000266861">
    <property type="component" value="Unassembled WGS sequence"/>
</dbReference>
<dbReference type="FunFam" id="3.40.50.720:FF:000281">
    <property type="entry name" value="Uncharacterized oxidoreductase YIR035C"/>
    <property type="match status" value="1"/>
</dbReference>
<dbReference type="PANTHER" id="PTHR43008">
    <property type="entry name" value="BENZIL REDUCTASE"/>
    <property type="match status" value="1"/>
</dbReference>
<dbReference type="InterPro" id="IPR057326">
    <property type="entry name" value="KR_dom"/>
</dbReference>
<evidence type="ECO:0000256" key="2">
    <source>
        <dbReference type="ARBA" id="ARBA00022857"/>
    </source>
</evidence>
<keyword evidence="7" id="KW-1185">Reference proteome</keyword>
<dbReference type="SUPFAM" id="SSF51735">
    <property type="entry name" value="NAD(P)-binding Rossmann-fold domains"/>
    <property type="match status" value="1"/>
</dbReference>
<dbReference type="EMBL" id="PQFF01000519">
    <property type="protein sequence ID" value="RHZ46290.1"/>
    <property type="molecule type" value="Genomic_DNA"/>
</dbReference>
<dbReference type="Gene3D" id="3.40.50.720">
    <property type="entry name" value="NAD(P)-binding Rossmann-like Domain"/>
    <property type="match status" value="1"/>
</dbReference>
<evidence type="ECO:0000313" key="6">
    <source>
        <dbReference type="EMBL" id="RHZ46290.1"/>
    </source>
</evidence>
<dbReference type="PROSITE" id="PS00061">
    <property type="entry name" value="ADH_SHORT"/>
    <property type="match status" value="1"/>
</dbReference>
<dbReference type="Pfam" id="PF00106">
    <property type="entry name" value="adh_short"/>
    <property type="match status" value="1"/>
</dbReference>
<dbReference type="PRINTS" id="PR00081">
    <property type="entry name" value="GDHRDH"/>
</dbReference>
<keyword evidence="3" id="KW-0560">Oxidoreductase</keyword>
<comment type="similarity">
    <text evidence="1 4">Belongs to the short-chain dehydrogenases/reductases (SDR) family.</text>
</comment>
<dbReference type="SMART" id="SM00822">
    <property type="entry name" value="PKS_KR"/>
    <property type="match status" value="1"/>
</dbReference>
<feature type="domain" description="Ketoreductase" evidence="5">
    <location>
        <begin position="6"/>
        <end position="177"/>
    </location>
</feature>
<accession>A0A397GDY0</accession>
<dbReference type="OrthoDB" id="153074at2759"/>
<dbReference type="InterPro" id="IPR036291">
    <property type="entry name" value="NAD(P)-bd_dom_sf"/>
</dbReference>
<evidence type="ECO:0000313" key="7">
    <source>
        <dbReference type="Proteomes" id="UP000266861"/>
    </source>
</evidence>
<dbReference type="InterPro" id="IPR002347">
    <property type="entry name" value="SDR_fam"/>
</dbReference>
<evidence type="ECO:0000256" key="3">
    <source>
        <dbReference type="ARBA" id="ARBA00023002"/>
    </source>
</evidence>
<dbReference type="PRINTS" id="PR00080">
    <property type="entry name" value="SDRFAMILY"/>
</dbReference>